<keyword evidence="6" id="KW-1185">Reference proteome</keyword>
<evidence type="ECO:0000313" key="6">
    <source>
        <dbReference type="Proteomes" id="UP000610594"/>
    </source>
</evidence>
<dbReference type="SUPFAM" id="SSF52218">
    <property type="entry name" value="Flavoproteins"/>
    <property type="match status" value="1"/>
</dbReference>
<proteinExistence type="predicted"/>
<dbReference type="InterPro" id="IPR029039">
    <property type="entry name" value="Flavoprotein-like_sf"/>
</dbReference>
<dbReference type="InterPro" id="IPR008254">
    <property type="entry name" value="Flavodoxin/NO_synth"/>
</dbReference>
<evidence type="ECO:0000313" key="5">
    <source>
        <dbReference type="EMBL" id="NHZ64654.1"/>
    </source>
</evidence>
<evidence type="ECO:0000256" key="1">
    <source>
        <dbReference type="ARBA" id="ARBA00001917"/>
    </source>
</evidence>
<gene>
    <name evidence="5" type="ORF">F1735_20525</name>
</gene>
<dbReference type="Proteomes" id="UP000610594">
    <property type="component" value="Unassembled WGS sequence"/>
</dbReference>
<sequence length="200" mass="21586">MSMYSQKSKGVVIFHSGYGHTKRVADAVAEGAQASLLQIDADGNLSDQAWADIDAAQYIILGSPTYMGGPSWQFKKFADASSKPWFADVWKDKVFGGFTNSASINGDKLATLQYFTLLAAQHRGIWVGMGMKSSNTKASQRDDINRMGSFLGPMAQTPADAAPEEMSFGDLETARLYGIRVAEIADRLFTASLSAGSLDH</sequence>
<dbReference type="Gene3D" id="3.40.50.360">
    <property type="match status" value="1"/>
</dbReference>
<keyword evidence="3" id="KW-0288">FMN</keyword>
<organism evidence="5 6">
    <name type="scientific">Massilia genomosp. 1</name>
    <dbReference type="NCBI Taxonomy" id="2609280"/>
    <lineage>
        <taxon>Bacteria</taxon>
        <taxon>Pseudomonadati</taxon>
        <taxon>Pseudomonadota</taxon>
        <taxon>Betaproteobacteria</taxon>
        <taxon>Burkholderiales</taxon>
        <taxon>Oxalobacteraceae</taxon>
        <taxon>Telluria group</taxon>
        <taxon>Massilia</taxon>
    </lineage>
</organism>
<dbReference type="InterPro" id="IPR005025">
    <property type="entry name" value="FMN_Rdtase-like_dom"/>
</dbReference>
<evidence type="ECO:0000256" key="3">
    <source>
        <dbReference type="ARBA" id="ARBA00022643"/>
    </source>
</evidence>
<feature type="domain" description="Flavodoxin-like" evidence="4">
    <location>
        <begin position="10"/>
        <end position="155"/>
    </location>
</feature>
<comment type="cofactor">
    <cofactor evidence="1">
        <name>FMN</name>
        <dbReference type="ChEBI" id="CHEBI:58210"/>
    </cofactor>
</comment>
<accession>A0ABX0MZG1</accession>
<evidence type="ECO:0000256" key="2">
    <source>
        <dbReference type="ARBA" id="ARBA00022630"/>
    </source>
</evidence>
<protein>
    <submittedName>
        <fullName evidence="5">NADPH-dependent FMN reductase</fullName>
    </submittedName>
</protein>
<reference evidence="5 6" key="1">
    <citation type="submission" date="2019-10" db="EMBL/GenBank/DDBJ databases">
        <title>Taxonomy of Antarctic Massilia spp.: description of Massilia rubra sp. nov., Massilia aquatica sp. nov., Massilia mucilaginosa sp. nov., Massilia frigida sp. nov. isolated from streams, lakes and regoliths.</title>
        <authorList>
            <person name="Holochova P."/>
            <person name="Sedlacek I."/>
            <person name="Kralova S."/>
            <person name="Maslanova I."/>
            <person name="Busse H.-J."/>
            <person name="Stankova E."/>
            <person name="Vrbovska V."/>
            <person name="Kovarovic V."/>
            <person name="Bartak M."/>
            <person name="Svec P."/>
            <person name="Pantucek R."/>
        </authorList>
    </citation>
    <scope>NUCLEOTIDE SEQUENCE [LARGE SCALE GENOMIC DNA]</scope>
    <source>
        <strain evidence="5 6">CCM 8694</strain>
    </source>
</reference>
<dbReference type="PROSITE" id="PS50902">
    <property type="entry name" value="FLAVODOXIN_LIKE"/>
    <property type="match status" value="1"/>
</dbReference>
<dbReference type="EMBL" id="WHJF01000059">
    <property type="protein sequence ID" value="NHZ64654.1"/>
    <property type="molecule type" value="Genomic_DNA"/>
</dbReference>
<evidence type="ECO:0000259" key="4">
    <source>
        <dbReference type="PROSITE" id="PS50902"/>
    </source>
</evidence>
<keyword evidence="2" id="KW-0285">Flavoprotein</keyword>
<dbReference type="PROSITE" id="PS00201">
    <property type="entry name" value="FLAVODOXIN"/>
    <property type="match status" value="1"/>
</dbReference>
<dbReference type="Pfam" id="PF03358">
    <property type="entry name" value="FMN_red"/>
    <property type="match status" value="1"/>
</dbReference>
<dbReference type="RefSeq" id="WP_167238680.1">
    <property type="nucleotide sequence ID" value="NZ_WHJF01000059.1"/>
</dbReference>
<comment type="caution">
    <text evidence="5">The sequence shown here is derived from an EMBL/GenBank/DDBJ whole genome shotgun (WGS) entry which is preliminary data.</text>
</comment>
<name>A0ABX0MZG1_9BURK</name>
<dbReference type="InterPro" id="IPR001226">
    <property type="entry name" value="Flavodoxin_CS"/>
</dbReference>